<dbReference type="Proteomes" id="UP000438106">
    <property type="component" value="Unassembled WGS sequence"/>
</dbReference>
<name>A0A7X3FVA2_9HYPH</name>
<dbReference type="GO" id="GO:0003677">
    <property type="term" value="F:DNA binding"/>
    <property type="evidence" value="ECO:0007669"/>
    <property type="project" value="InterPro"/>
</dbReference>
<reference evidence="2 3" key="1">
    <citation type="submission" date="2019-12" db="EMBL/GenBank/DDBJ databases">
        <title>Devosia maris sp. nov., isolated from the deep seawater.</title>
        <authorList>
            <person name="Liu Y."/>
        </authorList>
    </citation>
    <scope>NUCLEOTIDE SEQUENCE [LARGE SCALE GENOMIC DNA]</scope>
    <source>
        <strain evidence="2 3">L53-10-65</strain>
    </source>
</reference>
<comment type="caution">
    <text evidence="2">The sequence shown here is derived from an EMBL/GenBank/DDBJ whole genome shotgun (WGS) entry which is preliminary data.</text>
</comment>
<proteinExistence type="predicted"/>
<gene>
    <name evidence="2" type="ORF">GO014_16325</name>
</gene>
<evidence type="ECO:0000313" key="3">
    <source>
        <dbReference type="Proteomes" id="UP000438106"/>
    </source>
</evidence>
<protein>
    <recommendedName>
        <fullName evidence="4">Core-binding (CB) domain-containing protein</fullName>
    </recommendedName>
</protein>
<accession>A0A7X3FVA2</accession>
<dbReference type="EMBL" id="WQRF01000007">
    <property type="protein sequence ID" value="MVT00591.1"/>
    <property type="molecule type" value="Genomic_DNA"/>
</dbReference>
<dbReference type="AlphaFoldDB" id="A0A7X3FVA2"/>
<dbReference type="Gene3D" id="1.10.443.10">
    <property type="entry name" value="Intergrase catalytic core"/>
    <property type="match status" value="1"/>
</dbReference>
<sequence length="392" mass="45028">MTSSPRLLANWIRHSAPLSTTFDHEHLGQYLDNLQRVLDDLPGILKSRQVAQPVVAHAEPSTPETRPDRPIPISTLSIQELGPEFVKRQIENHSWDPNTADQAGATFNLFARLMREERGITRFVDLRQADLEHFNAHLLSIHKYYGKSSRERNCSIAELRAVAATKTDAERGLSIGTRTRHFGFLSGLFEMAKETEDLDPRLRPAAFTGKKKVRARDQRSIPKPDAMAKFFESPVFVGCRSEDEFDEPGPLVFHRAAYFGPMLAHYQGMRREEFCGPAVNDIVLDNGEHPYIHVRFNEFRRLQNNQSVRNLALHPELVRLGFLAYLDCLRNLGISRVFPDLHNPLTRAALGDRLYKELQPIRERLGITPHQFRHFFNNELKQNRVPRNFGKI</sequence>
<evidence type="ECO:0008006" key="4">
    <source>
        <dbReference type="Google" id="ProtNLM"/>
    </source>
</evidence>
<dbReference type="InterPro" id="IPR013762">
    <property type="entry name" value="Integrase-like_cat_sf"/>
</dbReference>
<evidence type="ECO:0000256" key="1">
    <source>
        <dbReference type="ARBA" id="ARBA00023172"/>
    </source>
</evidence>
<dbReference type="SUPFAM" id="SSF56349">
    <property type="entry name" value="DNA breaking-rejoining enzymes"/>
    <property type="match status" value="1"/>
</dbReference>
<keyword evidence="1" id="KW-0233">DNA recombination</keyword>
<dbReference type="RefSeq" id="WP_157291400.1">
    <property type="nucleotide sequence ID" value="NZ_WQRF01000007.1"/>
</dbReference>
<dbReference type="GO" id="GO:0015074">
    <property type="term" value="P:DNA integration"/>
    <property type="evidence" value="ECO:0007669"/>
    <property type="project" value="InterPro"/>
</dbReference>
<keyword evidence="3" id="KW-1185">Reference proteome</keyword>
<organism evidence="2 3">
    <name type="scientific">Devosia marina</name>
    <dbReference type="NCBI Taxonomy" id="2683198"/>
    <lineage>
        <taxon>Bacteria</taxon>
        <taxon>Pseudomonadati</taxon>
        <taxon>Pseudomonadota</taxon>
        <taxon>Alphaproteobacteria</taxon>
        <taxon>Hyphomicrobiales</taxon>
        <taxon>Devosiaceae</taxon>
        <taxon>Devosia</taxon>
    </lineage>
</organism>
<dbReference type="InterPro" id="IPR011010">
    <property type="entry name" value="DNA_brk_join_enz"/>
</dbReference>
<evidence type="ECO:0000313" key="2">
    <source>
        <dbReference type="EMBL" id="MVT00591.1"/>
    </source>
</evidence>
<dbReference type="GO" id="GO:0006310">
    <property type="term" value="P:DNA recombination"/>
    <property type="evidence" value="ECO:0007669"/>
    <property type="project" value="UniProtKB-KW"/>
</dbReference>